<dbReference type="AlphaFoldDB" id="A0A427YMY3"/>
<dbReference type="EMBL" id="RSCD01000006">
    <property type="protein sequence ID" value="RSH92401.1"/>
    <property type="molecule type" value="Genomic_DNA"/>
</dbReference>
<dbReference type="Proteomes" id="UP000279259">
    <property type="component" value="Unassembled WGS sequence"/>
</dbReference>
<name>A0A427YMY3_9TREE</name>
<reference evidence="2 3" key="1">
    <citation type="submission" date="2018-11" db="EMBL/GenBank/DDBJ databases">
        <title>Genome sequence of Saitozyma podzolica DSM 27192.</title>
        <authorList>
            <person name="Aliyu H."/>
            <person name="Gorte O."/>
            <person name="Ochsenreither K."/>
        </authorList>
    </citation>
    <scope>NUCLEOTIDE SEQUENCE [LARGE SCALE GENOMIC DNA]</scope>
    <source>
        <strain evidence="2 3">DSM 27192</strain>
    </source>
</reference>
<dbReference type="OrthoDB" id="2594763at2759"/>
<gene>
    <name evidence="2" type="ORF">EHS25_008816</name>
</gene>
<feature type="region of interest" description="Disordered" evidence="1">
    <location>
        <begin position="49"/>
        <end position="122"/>
    </location>
</feature>
<sequence length="122" mass="11464">MSTAKPVYISSSGTLGSRPLTVRISDTIGQYVTLSYLFVETLLSPIINPASWADPSARPPAPRSPGFRSGSGPGGSGGNGGGGGGSGGGGGGGGGYPRGGGGNGGGGFMTLGDLNGGGTTCG</sequence>
<feature type="compositionally biased region" description="Gly residues" evidence="1">
    <location>
        <begin position="69"/>
        <end position="122"/>
    </location>
</feature>
<evidence type="ECO:0000313" key="3">
    <source>
        <dbReference type="Proteomes" id="UP000279259"/>
    </source>
</evidence>
<keyword evidence="3" id="KW-1185">Reference proteome</keyword>
<proteinExistence type="predicted"/>
<organism evidence="2 3">
    <name type="scientific">Saitozyma podzolica</name>
    <dbReference type="NCBI Taxonomy" id="1890683"/>
    <lineage>
        <taxon>Eukaryota</taxon>
        <taxon>Fungi</taxon>
        <taxon>Dikarya</taxon>
        <taxon>Basidiomycota</taxon>
        <taxon>Agaricomycotina</taxon>
        <taxon>Tremellomycetes</taxon>
        <taxon>Tremellales</taxon>
        <taxon>Trimorphomycetaceae</taxon>
        <taxon>Saitozyma</taxon>
    </lineage>
</organism>
<accession>A0A427YMY3</accession>
<comment type="caution">
    <text evidence="2">The sequence shown here is derived from an EMBL/GenBank/DDBJ whole genome shotgun (WGS) entry which is preliminary data.</text>
</comment>
<protein>
    <submittedName>
        <fullName evidence="2">Uncharacterized protein</fullName>
    </submittedName>
</protein>
<evidence type="ECO:0000313" key="2">
    <source>
        <dbReference type="EMBL" id="RSH92401.1"/>
    </source>
</evidence>
<evidence type="ECO:0000256" key="1">
    <source>
        <dbReference type="SAM" id="MobiDB-lite"/>
    </source>
</evidence>